<gene>
    <name evidence="2" type="ORF">RclHR1_09520001</name>
</gene>
<proteinExistence type="predicted"/>
<evidence type="ECO:0000256" key="1">
    <source>
        <dbReference type="SAM" id="MobiDB-lite"/>
    </source>
</evidence>
<feature type="compositionally biased region" description="Basic residues" evidence="1">
    <location>
        <begin position="157"/>
        <end position="166"/>
    </location>
</feature>
<dbReference type="Proteomes" id="UP000247702">
    <property type="component" value="Unassembled WGS sequence"/>
</dbReference>
<dbReference type="EMBL" id="BEXD01004373">
    <property type="protein sequence ID" value="GBC10316.1"/>
    <property type="molecule type" value="Genomic_DNA"/>
</dbReference>
<evidence type="ECO:0000313" key="2">
    <source>
        <dbReference type="EMBL" id="GBC10316.1"/>
    </source>
</evidence>
<name>A0A2Z6S4Z8_9GLOM</name>
<comment type="caution">
    <text evidence="2">The sequence shown here is derived from an EMBL/GenBank/DDBJ whole genome shotgun (WGS) entry which is preliminary data.</text>
</comment>
<dbReference type="AlphaFoldDB" id="A0A2Z6S4Z8"/>
<accession>A0A2Z6S4Z8</accession>
<organism evidence="2 3">
    <name type="scientific">Rhizophagus clarus</name>
    <dbReference type="NCBI Taxonomy" id="94130"/>
    <lineage>
        <taxon>Eukaryota</taxon>
        <taxon>Fungi</taxon>
        <taxon>Fungi incertae sedis</taxon>
        <taxon>Mucoromycota</taxon>
        <taxon>Glomeromycotina</taxon>
        <taxon>Glomeromycetes</taxon>
        <taxon>Glomerales</taxon>
        <taxon>Glomeraceae</taxon>
        <taxon>Rhizophagus</taxon>
    </lineage>
</organism>
<feature type="region of interest" description="Disordered" evidence="1">
    <location>
        <begin position="150"/>
        <end position="176"/>
    </location>
</feature>
<reference evidence="2 3" key="1">
    <citation type="submission" date="2017-11" db="EMBL/GenBank/DDBJ databases">
        <title>The genome of Rhizophagus clarus HR1 reveals common genetic basis of auxotrophy among arbuscular mycorrhizal fungi.</title>
        <authorList>
            <person name="Kobayashi Y."/>
        </authorList>
    </citation>
    <scope>NUCLEOTIDE SEQUENCE [LARGE SCALE GENOMIC DNA]</scope>
    <source>
        <strain evidence="2 3">HR1</strain>
    </source>
</reference>
<protein>
    <submittedName>
        <fullName evidence="2">Uncharacterized protein</fullName>
    </submittedName>
</protein>
<sequence length="176" mass="21140">MPLNSQLNINITFELQKNLVTKMIILALFKAKAYPINENVLYEMIYEHHRHQKEDLLNKNKAEHEQTKKTRRKHANYRRSELQMFLRDYLDVLFYQQIIDKRRRKRVFDDSRYAPGEDTAPLNTPWWTKSGYNRSMLSIVTRAVENYKDNIDNPVNTRHHSSRKKSRSTEEAEDAE</sequence>
<keyword evidence="3" id="KW-1185">Reference proteome</keyword>
<evidence type="ECO:0000313" key="3">
    <source>
        <dbReference type="Proteomes" id="UP000247702"/>
    </source>
</evidence>